<dbReference type="Gene3D" id="3.90.550.10">
    <property type="entry name" value="Spore Coat Polysaccharide Biosynthesis Protein SpsA, Chain A"/>
    <property type="match status" value="1"/>
</dbReference>
<sequence length="355" mass="41415">MKPKISIIVPIYNVENYLSRCLDSLLSQDFKNFEIIAINDGSTDNSLNILQEYAESDNRIFIIDIENNGVSAARNDGLSHAKGEYIGFVDPDDWIEPQMYKDMLKIAEDDFIDIVMCSYIREFGTHSKEKTFALPERSTYYNDDVHKNIMRRLVGPINEEVANPELLDAWGTVWSKLYRAEFIKNNNLQFVDLREIGSNEDTLFNIHACYYAKSFVLLNKPYYHYWRANNTSITSKHNPKLVSQFGKLYTRMENFLNEKKLGEEYKIALSNRISLNTLGLGLNTISRGNNHSVIKQVKDIKVLLNNNRIKRSLEQFDLKHCSMIWKTFFFFAKKRLAFGLYMMLMSIEVLRKTVR</sequence>
<dbReference type="AlphaFoldDB" id="A0A4V3WFJ9"/>
<dbReference type="OrthoDB" id="396512at2"/>
<evidence type="ECO:0000256" key="2">
    <source>
        <dbReference type="ARBA" id="ARBA00022676"/>
    </source>
</evidence>
<keyword evidence="3 5" id="KW-0808">Transferase</keyword>
<evidence type="ECO:0000256" key="3">
    <source>
        <dbReference type="ARBA" id="ARBA00022679"/>
    </source>
</evidence>
<organism evidence="5 6">
    <name type="scientific">Metabacillus sediminilitoris</name>
    <dbReference type="NCBI Taxonomy" id="2567941"/>
    <lineage>
        <taxon>Bacteria</taxon>
        <taxon>Bacillati</taxon>
        <taxon>Bacillota</taxon>
        <taxon>Bacilli</taxon>
        <taxon>Bacillales</taxon>
        <taxon>Bacillaceae</taxon>
        <taxon>Metabacillus</taxon>
    </lineage>
</organism>
<dbReference type="Pfam" id="PF00535">
    <property type="entry name" value="Glycos_transf_2"/>
    <property type="match status" value="1"/>
</dbReference>
<dbReference type="SUPFAM" id="SSF53448">
    <property type="entry name" value="Nucleotide-diphospho-sugar transferases"/>
    <property type="match status" value="1"/>
</dbReference>
<evidence type="ECO:0000313" key="6">
    <source>
        <dbReference type="Proteomes" id="UP000310334"/>
    </source>
</evidence>
<evidence type="ECO:0000256" key="1">
    <source>
        <dbReference type="ARBA" id="ARBA00006739"/>
    </source>
</evidence>
<proteinExistence type="inferred from homology"/>
<dbReference type="Proteomes" id="UP000310334">
    <property type="component" value="Unassembled WGS sequence"/>
</dbReference>
<name>A0A4V3WFJ9_9BACI</name>
<dbReference type="PANTHER" id="PTHR22916">
    <property type="entry name" value="GLYCOSYLTRANSFERASE"/>
    <property type="match status" value="1"/>
</dbReference>
<keyword evidence="6" id="KW-1185">Reference proteome</keyword>
<dbReference type="InterPro" id="IPR001173">
    <property type="entry name" value="Glyco_trans_2-like"/>
</dbReference>
<dbReference type="RefSeq" id="WP_136353116.1">
    <property type="nucleotide sequence ID" value="NZ_CP046266.1"/>
</dbReference>
<comment type="similarity">
    <text evidence="1">Belongs to the glycosyltransferase 2 family.</text>
</comment>
<protein>
    <submittedName>
        <fullName evidence="5">Glycosyltransferase</fullName>
    </submittedName>
</protein>
<dbReference type="EMBL" id="SSNT01000006">
    <property type="protein sequence ID" value="THF80572.1"/>
    <property type="molecule type" value="Genomic_DNA"/>
</dbReference>
<evidence type="ECO:0000313" key="5">
    <source>
        <dbReference type="EMBL" id="THF80572.1"/>
    </source>
</evidence>
<dbReference type="CDD" id="cd00761">
    <property type="entry name" value="Glyco_tranf_GTA_type"/>
    <property type="match status" value="1"/>
</dbReference>
<comment type="caution">
    <text evidence="5">The sequence shown here is derived from an EMBL/GenBank/DDBJ whole genome shotgun (WGS) entry which is preliminary data.</text>
</comment>
<dbReference type="PANTHER" id="PTHR22916:SF51">
    <property type="entry name" value="GLYCOSYLTRANSFERASE EPSH-RELATED"/>
    <property type="match status" value="1"/>
</dbReference>
<keyword evidence="2" id="KW-0328">Glycosyltransferase</keyword>
<evidence type="ECO:0000259" key="4">
    <source>
        <dbReference type="Pfam" id="PF00535"/>
    </source>
</evidence>
<dbReference type="GO" id="GO:0016757">
    <property type="term" value="F:glycosyltransferase activity"/>
    <property type="evidence" value="ECO:0007669"/>
    <property type="project" value="UniProtKB-KW"/>
</dbReference>
<gene>
    <name evidence="5" type="ORF">E6W99_09235</name>
</gene>
<accession>A0A4V3WFJ9</accession>
<dbReference type="InterPro" id="IPR029044">
    <property type="entry name" value="Nucleotide-diphossugar_trans"/>
</dbReference>
<feature type="domain" description="Glycosyltransferase 2-like" evidence="4">
    <location>
        <begin position="6"/>
        <end position="125"/>
    </location>
</feature>
<reference evidence="5 6" key="1">
    <citation type="submission" date="2019-04" db="EMBL/GenBank/DDBJ databases">
        <title>Bacillus sediminilitoris sp. nov., isolated from a tidal flat sediment on the East China Sea.</title>
        <authorList>
            <person name="Wei Y."/>
            <person name="Mao H."/>
            <person name="Fang J."/>
        </authorList>
    </citation>
    <scope>NUCLEOTIDE SEQUENCE [LARGE SCALE GENOMIC DNA]</scope>
    <source>
        <strain evidence="5 6">DSL-17</strain>
    </source>
</reference>